<dbReference type="Pfam" id="PF25439">
    <property type="entry name" value="TPR_CFAP46_N"/>
    <property type="match status" value="1"/>
</dbReference>
<dbReference type="InterPro" id="IPR057466">
    <property type="entry name" value="CFAP46_TPR"/>
</dbReference>
<accession>A0AAU9JX86</accession>
<feature type="compositionally biased region" description="Low complexity" evidence="1">
    <location>
        <begin position="1207"/>
        <end position="1224"/>
    </location>
</feature>
<dbReference type="EMBL" id="CAJZBQ010000051">
    <property type="protein sequence ID" value="CAG9330246.1"/>
    <property type="molecule type" value="Genomic_DNA"/>
</dbReference>
<dbReference type="PANTHER" id="PTHR15977">
    <property type="entry name" value="CILIA- AND FLAGELLA-ASSOCIATED PROTEIN 46"/>
    <property type="match status" value="1"/>
</dbReference>
<reference evidence="2" key="1">
    <citation type="submission" date="2021-09" db="EMBL/GenBank/DDBJ databases">
        <authorList>
            <consortium name="AG Swart"/>
            <person name="Singh M."/>
            <person name="Singh A."/>
            <person name="Seah K."/>
            <person name="Emmerich C."/>
        </authorList>
    </citation>
    <scope>NUCLEOTIDE SEQUENCE</scope>
    <source>
        <strain evidence="2">ATCC30299</strain>
    </source>
</reference>
<comment type="caution">
    <text evidence="2">The sequence shown here is derived from an EMBL/GenBank/DDBJ whole genome shotgun (WGS) entry which is preliminary data.</text>
</comment>
<feature type="region of interest" description="Disordered" evidence="1">
    <location>
        <begin position="1207"/>
        <end position="1244"/>
    </location>
</feature>
<dbReference type="GO" id="GO:0035082">
    <property type="term" value="P:axoneme assembly"/>
    <property type="evidence" value="ECO:0007669"/>
    <property type="project" value="InterPro"/>
</dbReference>
<evidence type="ECO:0000313" key="3">
    <source>
        <dbReference type="Proteomes" id="UP001162131"/>
    </source>
</evidence>
<feature type="region of interest" description="Disordered" evidence="1">
    <location>
        <begin position="1948"/>
        <end position="1976"/>
    </location>
</feature>
<gene>
    <name evidence="2" type="ORF">BSTOLATCC_MIC50846</name>
</gene>
<name>A0AAU9JX86_9CILI</name>
<evidence type="ECO:0000313" key="2">
    <source>
        <dbReference type="EMBL" id="CAG9330246.1"/>
    </source>
</evidence>
<dbReference type="Proteomes" id="UP001162131">
    <property type="component" value="Unassembled WGS sequence"/>
</dbReference>
<dbReference type="PANTHER" id="PTHR15977:SF15">
    <property type="entry name" value="CILIA- AND FLAGELLA-ASSOCIATED PROTEIN 46"/>
    <property type="match status" value="1"/>
</dbReference>
<keyword evidence="3" id="KW-1185">Reference proteome</keyword>
<dbReference type="InterPro" id="IPR039586">
    <property type="entry name" value="CFAP46"/>
</dbReference>
<proteinExistence type="predicted"/>
<dbReference type="GO" id="GO:0060294">
    <property type="term" value="P:cilium movement involved in cell motility"/>
    <property type="evidence" value="ECO:0007669"/>
    <property type="project" value="InterPro"/>
</dbReference>
<organism evidence="2 3">
    <name type="scientific">Blepharisma stoltei</name>
    <dbReference type="NCBI Taxonomy" id="1481888"/>
    <lineage>
        <taxon>Eukaryota</taxon>
        <taxon>Sar</taxon>
        <taxon>Alveolata</taxon>
        <taxon>Ciliophora</taxon>
        <taxon>Postciliodesmatophora</taxon>
        <taxon>Heterotrichea</taxon>
        <taxon>Heterotrichida</taxon>
        <taxon>Blepharismidae</taxon>
        <taxon>Blepharisma</taxon>
    </lineage>
</organism>
<evidence type="ECO:0000256" key="1">
    <source>
        <dbReference type="SAM" id="MobiDB-lite"/>
    </source>
</evidence>
<protein>
    <submittedName>
        <fullName evidence="2">Uncharacterized protein</fullName>
    </submittedName>
</protein>
<sequence>MASAEEYKIRALIETIKYFWNNRESDQTYPDQARATFDEADLLLRSNTRIIPQKFSLQLIVLFSEVGMLIENRNEVVERYLNIYFQYSGMQDQFYVRALLAFAEIQSFKIQTQSLKGQDAIDQAKLAFSFVLKAIEIVIRPENKPKYQFLVYNISVSAWKILRPMLLAGISKSFIDAFEKISSLLEEIDDQDTAWRIRFMQALANCYLDAERKPDASKMLDKIWDITKRKGPVSFQEVLWRMKVHVNKENSGTVGSLKKEAESNKSDLKFFVGLQQIRSGGLPDNQVEKELTAVLQNKPGSEALAELSRAALQYNLINMAKQCLDQLQNVRQPSLRARIWIEYSQAELLVKDNSEQIDKATGTKISLAKLKQQELDKRIEALKIVDRAMIANKRLNDPGVTTEGCVLIWNIGKPLLIGSGRAHVYKPFQTAVGYLEAMQSPLHELRINLHMELAKYELQEDFIAKAEGQIIKAYSLDATNFKLNAPTTEFEDQKSMQRPYERALYPLKKKLELKRDIYKDPERLFEQAWLDLENAKNLDSKGAKENLLRRAVQNLLTDEQVEIVMEPNLVEEEKNEKLRLKRYQDYKDLKLRYLISGEVAQLALKEKFYEIAWQASDFVVSREWDVNKEADLIATQASCHFVLAQCKSWRIQELGFEPGFAQSIPVGSLPSESLATNNQPEEAVELKRQIVMHTRNGVRLGIAISQSWICFNGAVYFYNIYIPVFRFSSFEKHIFNEALDCLRYLFETLASQLEKQALVNVPGVLVPFNKTVDFNYQSKLRIISEVAISLIKLLIHNNLHDESIKDCDTLLTKPIGPHYRKELEKLKGTSLASKGISQPKAPAKGQVAAESPTAEVLSLMESARAMKREPGKKSLCIEALKKANTVLTGWVPSENDENELVVHCEIWARLGRQSFELNDINKLALLCAQRSLNFKEKGTPCKKRLCWYSVSEFLYGEILIKLIDEKKQEKESQMALITSALTHFVESARIGLQTGINKLVLDAGRACFNTSLLIPGNEKKLICKYTGDYGNEALIQPLSKMAEFLVDLNDSSDPDFLLLFYQSLIEALTKAEQWNQGERIVEDAFQITPTSHQKWLWEAQMLFLSKQGKNVMNYLLRMKESEPLMQAKIWVKLARSSIQPNDIDNAYKKAADLLKGHVESSEILIEWSTWLHSRGFDVNDKLTNAADILLEIEKETFEDNASLSSYSSSRLSSKMSGKSLKSQSNLHQKTSRSKLTSHDEVEGNPDKLNITHYERLVRIYMMLAELAQNSHRRKHYLLQSFTWIKRILESVTGPMSRNKQEWLSYEIPEETLQELAKEETRDKFCSFAFDKPNLTHYFLRLMAYWLEEIYLYHHECVVILTFMRIYSKIVLKSPISEDIYKSWRNRVYRKLGIDKEKISFSYDKLNDTERDNLGEEMYKREEWLEAESVLKPSQSTKAVALLANIAFIQGKAKEAMKLHQKALKSKTVESLSTISEIATHLISLNKIHDAQNMLISSLESIQPITGNSLTFIWIKISIHIKLAHLSLIQAKNPAITKEEKERLRETFTSSIEQFLYHAKMHGVTAQHLYAYLEVYDSQVYYVAGKLLSDLTKDRLTKRTAKLLDLRRILGSCSSTCGDLFDLDSEVRGEAKGLYGIIDLRLGELGLMEEHLRRELTGRCVYENIVSKYLDELDRQIEDENRKTETGLEKAMRYIQMAESSVNPSYPAYGLIQTAMSLIQIYNGTPPQFPNMNSVFSIIFSNSLSKLQLSKLLISSTDQEMFSTIAYLQFSYVRQHFLKLFLDSSKPYHKDRLMLSLLLSNTIQKSIMPGPLSTESFLEGSSIWRNLNWHPTLEEMKERMAPNSAVLVLQYSQDLADVWAGFMCTDKEKNAKYWARSRKVDNIEQEKTLELLEKFKAMKNYLQKTPVNDEEAVEALIREGIRKLEEIISDVGSIGVWLEALQEIISPSMPVEPVEENPKKKAPPPPKGKAAEDKNVDAGLPLPSSGISTLYLCIDHRFINLPWETLPFLSVIPIISRDFSLITLDSRLATTSNFTKDTLKFAIERLQDPKTKEISDKLAQDFTTAKFEGIRQADPGQWEKLCSESSLFFNLISEGIEEQTVTSLSSSPCCRCIVNLERFIMLKKYMKKNKAREHPMPELFSMIGCASIVNNTWPILSKNAVEFAAGLWKGLTSNQSVGGAMFRYRNDAANILMKYGIVQYGIPYLRVQ</sequence>